<dbReference type="InterPro" id="IPR036097">
    <property type="entry name" value="HisK_dim/P_sf"/>
</dbReference>
<name>A0ABP9PBP1_9BACT</name>
<dbReference type="InterPro" id="IPR050428">
    <property type="entry name" value="TCS_sensor_his_kinase"/>
</dbReference>
<dbReference type="Proteomes" id="UP001499852">
    <property type="component" value="Unassembled WGS sequence"/>
</dbReference>
<dbReference type="InterPro" id="IPR003594">
    <property type="entry name" value="HATPase_dom"/>
</dbReference>
<evidence type="ECO:0000256" key="7">
    <source>
        <dbReference type="ARBA" id="ARBA00022777"/>
    </source>
</evidence>
<feature type="domain" description="Histidine kinase" evidence="12">
    <location>
        <begin position="139"/>
        <end position="354"/>
    </location>
</feature>
<dbReference type="InterPro" id="IPR036890">
    <property type="entry name" value="HATPase_C_sf"/>
</dbReference>
<evidence type="ECO:0000256" key="6">
    <source>
        <dbReference type="ARBA" id="ARBA00022692"/>
    </source>
</evidence>
<organism evidence="14 15">
    <name type="scientific">Prosthecobacter algae</name>
    <dbReference type="NCBI Taxonomy" id="1144682"/>
    <lineage>
        <taxon>Bacteria</taxon>
        <taxon>Pseudomonadati</taxon>
        <taxon>Verrucomicrobiota</taxon>
        <taxon>Verrucomicrobiia</taxon>
        <taxon>Verrucomicrobiales</taxon>
        <taxon>Verrucomicrobiaceae</taxon>
        <taxon>Prosthecobacter</taxon>
    </lineage>
</organism>
<dbReference type="PROSITE" id="PS50885">
    <property type="entry name" value="HAMP"/>
    <property type="match status" value="1"/>
</dbReference>
<dbReference type="SMART" id="SM00387">
    <property type="entry name" value="HATPase_c"/>
    <property type="match status" value="1"/>
</dbReference>
<evidence type="ECO:0000256" key="11">
    <source>
        <dbReference type="SAM" id="Phobius"/>
    </source>
</evidence>
<dbReference type="PANTHER" id="PTHR45436">
    <property type="entry name" value="SENSOR HISTIDINE KINASE YKOH"/>
    <property type="match status" value="1"/>
</dbReference>
<keyword evidence="15" id="KW-1185">Reference proteome</keyword>
<dbReference type="SUPFAM" id="SSF47384">
    <property type="entry name" value="Homodimeric domain of signal transducing histidine kinase"/>
    <property type="match status" value="1"/>
</dbReference>
<evidence type="ECO:0000313" key="14">
    <source>
        <dbReference type="EMBL" id="GAA5142377.1"/>
    </source>
</evidence>
<dbReference type="RefSeq" id="WP_345737015.1">
    <property type="nucleotide sequence ID" value="NZ_BAABIA010000005.1"/>
</dbReference>
<evidence type="ECO:0000256" key="9">
    <source>
        <dbReference type="ARBA" id="ARBA00023012"/>
    </source>
</evidence>
<feature type="transmembrane region" description="Helical" evidence="11">
    <location>
        <begin position="57"/>
        <end position="77"/>
    </location>
</feature>
<dbReference type="CDD" id="cd00075">
    <property type="entry name" value="HATPase"/>
    <property type="match status" value="1"/>
</dbReference>
<dbReference type="PROSITE" id="PS50109">
    <property type="entry name" value="HIS_KIN"/>
    <property type="match status" value="1"/>
</dbReference>
<comment type="caution">
    <text evidence="14">The sequence shown here is derived from an EMBL/GenBank/DDBJ whole genome shotgun (WGS) entry which is preliminary data.</text>
</comment>
<keyword evidence="10 11" id="KW-0472">Membrane</keyword>
<dbReference type="EC" id="2.7.13.3" evidence="3"/>
<dbReference type="Gene3D" id="1.10.287.130">
    <property type="match status" value="1"/>
</dbReference>
<feature type="transmembrane region" description="Helical" evidence="11">
    <location>
        <begin position="7"/>
        <end position="28"/>
    </location>
</feature>
<keyword evidence="9" id="KW-0902">Two-component regulatory system</keyword>
<dbReference type="InterPro" id="IPR003661">
    <property type="entry name" value="HisK_dim/P_dom"/>
</dbReference>
<keyword evidence="8 11" id="KW-1133">Transmembrane helix</keyword>
<evidence type="ECO:0000256" key="5">
    <source>
        <dbReference type="ARBA" id="ARBA00022679"/>
    </source>
</evidence>
<dbReference type="Pfam" id="PF02518">
    <property type="entry name" value="HATPase_c"/>
    <property type="match status" value="1"/>
</dbReference>
<dbReference type="CDD" id="cd00082">
    <property type="entry name" value="HisKA"/>
    <property type="match status" value="1"/>
</dbReference>
<dbReference type="SUPFAM" id="SSF55874">
    <property type="entry name" value="ATPase domain of HSP90 chaperone/DNA topoisomerase II/histidine kinase"/>
    <property type="match status" value="1"/>
</dbReference>
<feature type="domain" description="HAMP" evidence="13">
    <location>
        <begin position="78"/>
        <end position="131"/>
    </location>
</feature>
<reference evidence="15" key="1">
    <citation type="journal article" date="2019" name="Int. J. Syst. Evol. Microbiol.">
        <title>The Global Catalogue of Microorganisms (GCM) 10K type strain sequencing project: providing services to taxonomists for standard genome sequencing and annotation.</title>
        <authorList>
            <consortium name="The Broad Institute Genomics Platform"/>
            <consortium name="The Broad Institute Genome Sequencing Center for Infectious Disease"/>
            <person name="Wu L."/>
            <person name="Ma J."/>
        </authorList>
    </citation>
    <scope>NUCLEOTIDE SEQUENCE [LARGE SCALE GENOMIC DNA]</scope>
    <source>
        <strain evidence="15">JCM 18053</strain>
    </source>
</reference>
<dbReference type="PRINTS" id="PR00344">
    <property type="entry name" value="BCTRLSENSOR"/>
</dbReference>
<evidence type="ECO:0000256" key="3">
    <source>
        <dbReference type="ARBA" id="ARBA00012438"/>
    </source>
</evidence>
<evidence type="ECO:0000256" key="2">
    <source>
        <dbReference type="ARBA" id="ARBA00004370"/>
    </source>
</evidence>
<proteinExistence type="predicted"/>
<comment type="subcellular location">
    <subcellularLocation>
        <location evidence="2">Membrane</location>
    </subcellularLocation>
</comment>
<evidence type="ECO:0000259" key="13">
    <source>
        <dbReference type="PROSITE" id="PS50885"/>
    </source>
</evidence>
<dbReference type="SUPFAM" id="SSF158472">
    <property type="entry name" value="HAMP domain-like"/>
    <property type="match status" value="1"/>
</dbReference>
<dbReference type="CDD" id="cd06225">
    <property type="entry name" value="HAMP"/>
    <property type="match status" value="1"/>
</dbReference>
<gene>
    <name evidence="14" type="ORF">GCM10023213_28220</name>
</gene>
<dbReference type="InterPro" id="IPR005467">
    <property type="entry name" value="His_kinase_dom"/>
</dbReference>
<evidence type="ECO:0000256" key="4">
    <source>
        <dbReference type="ARBA" id="ARBA00022553"/>
    </source>
</evidence>
<dbReference type="Pfam" id="PF00512">
    <property type="entry name" value="HisKA"/>
    <property type="match status" value="1"/>
</dbReference>
<protein>
    <recommendedName>
        <fullName evidence="3">histidine kinase</fullName>
        <ecNumber evidence="3">2.7.13.3</ecNumber>
    </recommendedName>
</protein>
<evidence type="ECO:0000256" key="1">
    <source>
        <dbReference type="ARBA" id="ARBA00000085"/>
    </source>
</evidence>
<dbReference type="InterPro" id="IPR003660">
    <property type="entry name" value="HAMP_dom"/>
</dbReference>
<evidence type="ECO:0000256" key="8">
    <source>
        <dbReference type="ARBA" id="ARBA00022989"/>
    </source>
</evidence>
<dbReference type="InterPro" id="IPR004358">
    <property type="entry name" value="Sig_transdc_His_kin-like_C"/>
</dbReference>
<accession>A0ABP9PBP1</accession>
<dbReference type="SMART" id="SM00388">
    <property type="entry name" value="HisKA"/>
    <property type="match status" value="1"/>
</dbReference>
<dbReference type="PANTHER" id="PTHR45436:SF5">
    <property type="entry name" value="SENSOR HISTIDINE KINASE TRCS"/>
    <property type="match status" value="1"/>
</dbReference>
<dbReference type="Gene3D" id="6.10.340.10">
    <property type="match status" value="1"/>
</dbReference>
<dbReference type="SMART" id="SM00304">
    <property type="entry name" value="HAMP"/>
    <property type="match status" value="1"/>
</dbReference>
<dbReference type="EMBL" id="BAABIA010000005">
    <property type="protein sequence ID" value="GAA5142377.1"/>
    <property type="molecule type" value="Genomic_DNA"/>
</dbReference>
<evidence type="ECO:0000256" key="10">
    <source>
        <dbReference type="ARBA" id="ARBA00023136"/>
    </source>
</evidence>
<keyword evidence="5" id="KW-0808">Transferase</keyword>
<sequence>MTLRRRILLCYSVTLALSLFIVGFWSWFEFQELYDVVMSGGIDGVKKESPLVESIEIIFFGGFPAALVGIFIGTLMIRRALRPIEALTEVLEKTDTSNLSESVPRSGNGDEIDRMTAVFNSMKSRLGVSFTQAREFTLHASHELKTPLTIMHGTMEQMLGDASTPVHHRERITSMLEEVQRLSGIVGHLAFLAKADAGLLTIAHETVAFDALVQDLTEDAMTLAMASDIAVTLLRCDPVVLRGDRMRLRQLLLNLADNAVKHNHKGGAITLSLESQKDQAVFQIVNTGLLLPPELQERVFERFFRGDAAHGTDVEGSGLGLSIAYSIVQAHGGTLVMDSTPDGRTCMLLRLPSA</sequence>
<dbReference type="Gene3D" id="3.30.565.10">
    <property type="entry name" value="Histidine kinase-like ATPase, C-terminal domain"/>
    <property type="match status" value="1"/>
</dbReference>
<keyword evidence="7" id="KW-0418">Kinase</keyword>
<comment type="catalytic activity">
    <reaction evidence="1">
        <text>ATP + protein L-histidine = ADP + protein N-phospho-L-histidine.</text>
        <dbReference type="EC" id="2.7.13.3"/>
    </reaction>
</comment>
<dbReference type="Pfam" id="PF00672">
    <property type="entry name" value="HAMP"/>
    <property type="match status" value="1"/>
</dbReference>
<keyword evidence="4" id="KW-0597">Phosphoprotein</keyword>
<keyword evidence="6 11" id="KW-0812">Transmembrane</keyword>
<evidence type="ECO:0000313" key="15">
    <source>
        <dbReference type="Proteomes" id="UP001499852"/>
    </source>
</evidence>
<evidence type="ECO:0000259" key="12">
    <source>
        <dbReference type="PROSITE" id="PS50109"/>
    </source>
</evidence>